<accession>A0A0A8ZAF1</accession>
<dbReference type="EMBL" id="GBRH01263282">
    <property type="protein sequence ID" value="JAD34613.1"/>
    <property type="molecule type" value="Transcribed_RNA"/>
</dbReference>
<name>A0A0A8ZAF1_ARUDO</name>
<dbReference type="AlphaFoldDB" id="A0A0A8ZAF1"/>
<sequence>MFICRKYMNFNMRDLQATHTQVRPYPIQYPCTREYKQDRVQKHILK</sequence>
<evidence type="ECO:0000313" key="1">
    <source>
        <dbReference type="EMBL" id="JAD34613.1"/>
    </source>
</evidence>
<reference evidence="1" key="2">
    <citation type="journal article" date="2015" name="Data Brief">
        <title>Shoot transcriptome of the giant reed, Arundo donax.</title>
        <authorList>
            <person name="Barrero R.A."/>
            <person name="Guerrero F.D."/>
            <person name="Moolhuijzen P."/>
            <person name="Goolsby J.A."/>
            <person name="Tidwell J."/>
            <person name="Bellgard S.E."/>
            <person name="Bellgard M.I."/>
        </authorList>
    </citation>
    <scope>NUCLEOTIDE SEQUENCE</scope>
    <source>
        <tissue evidence="1">Shoot tissue taken approximately 20 cm above the soil surface</tissue>
    </source>
</reference>
<organism evidence="1">
    <name type="scientific">Arundo donax</name>
    <name type="common">Giant reed</name>
    <name type="synonym">Donax arundinaceus</name>
    <dbReference type="NCBI Taxonomy" id="35708"/>
    <lineage>
        <taxon>Eukaryota</taxon>
        <taxon>Viridiplantae</taxon>
        <taxon>Streptophyta</taxon>
        <taxon>Embryophyta</taxon>
        <taxon>Tracheophyta</taxon>
        <taxon>Spermatophyta</taxon>
        <taxon>Magnoliopsida</taxon>
        <taxon>Liliopsida</taxon>
        <taxon>Poales</taxon>
        <taxon>Poaceae</taxon>
        <taxon>PACMAD clade</taxon>
        <taxon>Arundinoideae</taxon>
        <taxon>Arundineae</taxon>
        <taxon>Arundo</taxon>
    </lineage>
</organism>
<proteinExistence type="predicted"/>
<reference evidence="1" key="1">
    <citation type="submission" date="2014-09" db="EMBL/GenBank/DDBJ databases">
        <authorList>
            <person name="Magalhaes I.L.F."/>
            <person name="Oliveira U."/>
            <person name="Santos F.R."/>
            <person name="Vidigal T.H.D.A."/>
            <person name="Brescovit A.D."/>
            <person name="Santos A.J."/>
        </authorList>
    </citation>
    <scope>NUCLEOTIDE SEQUENCE</scope>
    <source>
        <tissue evidence="1">Shoot tissue taken approximately 20 cm above the soil surface</tissue>
    </source>
</reference>
<protein>
    <submittedName>
        <fullName evidence="1">Uncharacterized protein</fullName>
    </submittedName>
</protein>